<feature type="modified residue" description="4-aspartylphosphate" evidence="8">
    <location>
        <position position="55"/>
    </location>
</feature>
<evidence type="ECO:0000256" key="1">
    <source>
        <dbReference type="ARBA" id="ARBA00004496"/>
    </source>
</evidence>
<dbReference type="CDD" id="cd17536">
    <property type="entry name" value="REC_YesN-like"/>
    <property type="match status" value="1"/>
</dbReference>
<feature type="domain" description="HTH araC/xylS-type" evidence="10">
    <location>
        <begin position="375"/>
        <end position="473"/>
    </location>
</feature>
<dbReference type="PROSITE" id="PS00041">
    <property type="entry name" value="HTH_ARAC_FAMILY_1"/>
    <property type="match status" value="1"/>
</dbReference>
<evidence type="ECO:0000256" key="8">
    <source>
        <dbReference type="PROSITE-ProRule" id="PRU00169"/>
    </source>
</evidence>
<evidence type="ECO:0000256" key="6">
    <source>
        <dbReference type="ARBA" id="ARBA00023125"/>
    </source>
</evidence>
<dbReference type="SUPFAM" id="SSF46689">
    <property type="entry name" value="Homeodomain-like"/>
    <property type="match status" value="1"/>
</dbReference>
<comment type="subcellular location">
    <subcellularLocation>
        <location evidence="1">Cytoplasm</location>
    </subcellularLocation>
</comment>
<dbReference type="InterPro" id="IPR011006">
    <property type="entry name" value="CheY-like_superfamily"/>
</dbReference>
<sequence>MYKVMLVDDEKWIIKSLKTSIDWHAHGFEIIAEASNGFEGLEKIKQLSPDLVFTDIRMPGMDGLELIRQTNELNKGISFIITSGYKEFEYAKKAIQYGALDYCLKPFEEEEIIDILNKFSSDQQAKHTMVQTELLNLLQDNEEASPLHVKDCLRRLGMTWSEEKGATVIVVAGSGEFEFELPASVERPYITLRTGRNKKVYVIQGEAAAALRGASFSEGLSDNIQGIGIAAWIQDTTAIMNAITEANTAAHHFFIAGEKGVWTAFSPKGRMEEMTELLRKLSRTQDAACIQEIFEKIDSFIADGDFTIHRALHVYNMVLFSVYHLAEEQFYSYEQLLNKFNTLEEMKAYLQKLIIEPKSEQLPESNKNPKNITFLNILSYMDEHFREDISLQSISEKLQINLSYVSQLFRKNGSETFLQYLTKKRIACACELLRNSSLSIQEVSEQVGYADYFHFAKTFKKSMGQTATQYRESAGKPPGSPNSAPMTKK</sequence>
<evidence type="ECO:0000256" key="4">
    <source>
        <dbReference type="ARBA" id="ARBA00023012"/>
    </source>
</evidence>
<keyword evidence="13" id="KW-1185">Reference proteome</keyword>
<evidence type="ECO:0000256" key="2">
    <source>
        <dbReference type="ARBA" id="ARBA00022490"/>
    </source>
</evidence>
<evidence type="ECO:0000313" key="12">
    <source>
        <dbReference type="EMBL" id="MBP1988820.1"/>
    </source>
</evidence>
<dbReference type="PANTHER" id="PTHR42713:SF3">
    <property type="entry name" value="TRANSCRIPTIONAL REGULATORY PROTEIN HPTR"/>
    <property type="match status" value="1"/>
</dbReference>
<evidence type="ECO:0000259" key="11">
    <source>
        <dbReference type="PROSITE" id="PS50110"/>
    </source>
</evidence>
<protein>
    <submittedName>
        <fullName evidence="12">Two-component system response regulator YesN</fullName>
    </submittedName>
</protein>
<dbReference type="InterPro" id="IPR018060">
    <property type="entry name" value="HTH_AraC"/>
</dbReference>
<dbReference type="PANTHER" id="PTHR42713">
    <property type="entry name" value="HISTIDINE KINASE-RELATED"/>
    <property type="match status" value="1"/>
</dbReference>
<dbReference type="InterPro" id="IPR018062">
    <property type="entry name" value="HTH_AraC-typ_CS"/>
</dbReference>
<evidence type="ECO:0000313" key="13">
    <source>
        <dbReference type="Proteomes" id="UP001519287"/>
    </source>
</evidence>
<reference evidence="12 13" key="1">
    <citation type="submission" date="2021-03" db="EMBL/GenBank/DDBJ databases">
        <title>Genomic Encyclopedia of Type Strains, Phase IV (KMG-IV): sequencing the most valuable type-strain genomes for metagenomic binning, comparative biology and taxonomic classification.</title>
        <authorList>
            <person name="Goeker M."/>
        </authorList>
    </citation>
    <scope>NUCLEOTIDE SEQUENCE [LARGE SCALE GENOMIC DNA]</scope>
    <source>
        <strain evidence="12 13">DSM 26048</strain>
    </source>
</reference>
<accession>A0ABS4IMU1</accession>
<dbReference type="Pfam" id="PF00072">
    <property type="entry name" value="Response_reg"/>
    <property type="match status" value="1"/>
</dbReference>
<evidence type="ECO:0000256" key="3">
    <source>
        <dbReference type="ARBA" id="ARBA00022553"/>
    </source>
</evidence>
<comment type="caution">
    <text evidence="12">The sequence shown here is derived from an EMBL/GenBank/DDBJ whole genome shotgun (WGS) entry which is preliminary data.</text>
</comment>
<dbReference type="SMART" id="SM00448">
    <property type="entry name" value="REC"/>
    <property type="match status" value="1"/>
</dbReference>
<name>A0ABS4IMU1_9BACL</name>
<dbReference type="PROSITE" id="PS01124">
    <property type="entry name" value="HTH_ARAC_FAMILY_2"/>
    <property type="match status" value="1"/>
</dbReference>
<dbReference type="EMBL" id="JAGGLB010000001">
    <property type="protein sequence ID" value="MBP1988820.1"/>
    <property type="molecule type" value="Genomic_DNA"/>
</dbReference>
<dbReference type="Pfam" id="PF12833">
    <property type="entry name" value="HTH_18"/>
    <property type="match status" value="1"/>
</dbReference>
<dbReference type="Proteomes" id="UP001519287">
    <property type="component" value="Unassembled WGS sequence"/>
</dbReference>
<evidence type="ECO:0000256" key="9">
    <source>
        <dbReference type="SAM" id="MobiDB-lite"/>
    </source>
</evidence>
<dbReference type="PROSITE" id="PS50110">
    <property type="entry name" value="RESPONSE_REGULATORY"/>
    <property type="match status" value="1"/>
</dbReference>
<proteinExistence type="predicted"/>
<evidence type="ECO:0000256" key="5">
    <source>
        <dbReference type="ARBA" id="ARBA00023015"/>
    </source>
</evidence>
<keyword evidence="4" id="KW-0902">Two-component regulatory system</keyword>
<dbReference type="InterPro" id="IPR009057">
    <property type="entry name" value="Homeodomain-like_sf"/>
</dbReference>
<evidence type="ECO:0000259" key="10">
    <source>
        <dbReference type="PROSITE" id="PS01124"/>
    </source>
</evidence>
<feature type="domain" description="Response regulatory" evidence="11">
    <location>
        <begin position="3"/>
        <end position="120"/>
    </location>
</feature>
<feature type="region of interest" description="Disordered" evidence="9">
    <location>
        <begin position="467"/>
        <end position="489"/>
    </location>
</feature>
<keyword evidence="5" id="KW-0805">Transcription regulation</keyword>
<dbReference type="Gene3D" id="3.40.50.2300">
    <property type="match status" value="1"/>
</dbReference>
<dbReference type="SMART" id="SM00342">
    <property type="entry name" value="HTH_ARAC"/>
    <property type="match status" value="1"/>
</dbReference>
<gene>
    <name evidence="12" type="ORF">J2Z66_000415</name>
</gene>
<organism evidence="12 13">
    <name type="scientific">Paenibacillus eucommiae</name>
    <dbReference type="NCBI Taxonomy" id="1355755"/>
    <lineage>
        <taxon>Bacteria</taxon>
        <taxon>Bacillati</taxon>
        <taxon>Bacillota</taxon>
        <taxon>Bacilli</taxon>
        <taxon>Bacillales</taxon>
        <taxon>Paenibacillaceae</taxon>
        <taxon>Paenibacillus</taxon>
    </lineage>
</organism>
<keyword evidence="7" id="KW-0804">Transcription</keyword>
<dbReference type="InterPro" id="IPR001789">
    <property type="entry name" value="Sig_transdc_resp-reg_receiver"/>
</dbReference>
<dbReference type="InterPro" id="IPR051552">
    <property type="entry name" value="HptR"/>
</dbReference>
<evidence type="ECO:0000256" key="7">
    <source>
        <dbReference type="ARBA" id="ARBA00023163"/>
    </source>
</evidence>
<keyword evidence="3 8" id="KW-0597">Phosphoprotein</keyword>
<keyword evidence="6" id="KW-0238">DNA-binding</keyword>
<dbReference type="RefSeq" id="WP_209969278.1">
    <property type="nucleotide sequence ID" value="NZ_JAGGLB010000001.1"/>
</dbReference>
<dbReference type="Gene3D" id="1.10.10.60">
    <property type="entry name" value="Homeodomain-like"/>
    <property type="match status" value="2"/>
</dbReference>
<dbReference type="SUPFAM" id="SSF52172">
    <property type="entry name" value="CheY-like"/>
    <property type="match status" value="1"/>
</dbReference>
<keyword evidence="2" id="KW-0963">Cytoplasm</keyword>